<dbReference type="InterPro" id="IPR036439">
    <property type="entry name" value="Dockerin_dom_sf"/>
</dbReference>
<organism evidence="2 3">
    <name type="scientific">candidate division GN15 bacterium</name>
    <dbReference type="NCBI Taxonomy" id="2072418"/>
    <lineage>
        <taxon>Bacteria</taxon>
        <taxon>candidate division GN15</taxon>
    </lineage>
</organism>
<dbReference type="NCBIfam" id="NF045524">
    <property type="entry name" value="MXAN_6640_HExxH"/>
    <property type="match status" value="1"/>
</dbReference>
<dbReference type="Gene3D" id="1.10.1330.10">
    <property type="entry name" value="Dockerin domain"/>
    <property type="match status" value="1"/>
</dbReference>
<comment type="caution">
    <text evidence="2">The sequence shown here is derived from an EMBL/GenBank/DDBJ whole genome shotgun (WGS) entry which is preliminary data.</text>
</comment>
<feature type="chain" id="PRO_5032892992" description="Dockerin domain-containing protein" evidence="1">
    <location>
        <begin position="29"/>
        <end position="677"/>
    </location>
</feature>
<dbReference type="GO" id="GO:0000272">
    <property type="term" value="P:polysaccharide catabolic process"/>
    <property type="evidence" value="ECO:0007669"/>
    <property type="project" value="InterPro"/>
</dbReference>
<accession>A0A855X4X1</accession>
<dbReference type="EMBL" id="PQAP01000001">
    <property type="protein sequence ID" value="PWB76459.1"/>
    <property type="molecule type" value="Genomic_DNA"/>
</dbReference>
<keyword evidence="1" id="KW-0732">Signal</keyword>
<name>A0A855X4X1_9BACT</name>
<dbReference type="SUPFAM" id="SSF63446">
    <property type="entry name" value="Type I dockerin domain"/>
    <property type="match status" value="1"/>
</dbReference>
<evidence type="ECO:0008006" key="4">
    <source>
        <dbReference type="Google" id="ProtNLM"/>
    </source>
</evidence>
<evidence type="ECO:0000313" key="2">
    <source>
        <dbReference type="EMBL" id="PWB76459.1"/>
    </source>
</evidence>
<protein>
    <recommendedName>
        <fullName evidence="4">Dockerin domain-containing protein</fullName>
    </recommendedName>
</protein>
<evidence type="ECO:0000256" key="1">
    <source>
        <dbReference type="SAM" id="SignalP"/>
    </source>
</evidence>
<evidence type="ECO:0000313" key="3">
    <source>
        <dbReference type="Proteomes" id="UP000250918"/>
    </source>
</evidence>
<dbReference type="Proteomes" id="UP000250918">
    <property type="component" value="Unassembled WGS sequence"/>
</dbReference>
<sequence>MYLSVNGNRMLAIVSIAVVLAVAGVANAATDAALRDPISVIESDFRAGKIDIDRKAILQVTAIKNPRALPAEYQLVDPIAGRVLLRSATPALVKIIQQWEQLSPSTQQTITSVLARPAGDYTFDSPGGFFKMHYSLVGPDSVPPADGNGNGVPDYVERCAAYCDSSMAKHTMLGYLMPPSDGGLGGDNKYDVYFEEMIYYGYAQPEAPGPEPWSDYTSYLVLHRDFIGFPPNTDPEGNQAGAAKATAAHELHHAVQFAYNVNAELWFMELDATYMEDIVFDQVNDNYNYLSMFFGSPATGLMDNTSHVYSCFIWGLYLAQRFDTALMVDVWEGARYKTAYAALSDSLQGNFGWTQDSAFAEFATWNFCTNYRNDGLHHAEASSYPLVALDRTHTTYPVATTTSLTSPQGYGSAYVQFIPNATPGKLRLIFDGNDSRQWAAYIIKTTGLNSHEVMKLDLTAPNYCDTIDVLGFSGLSSATLVAVNLSEGSSGLPFTYSAQILPGYDLKSQMTTDSLVYSGASRNYVVKVKNLSTLTDGVKVVWFDSNGWMKKDSLSRSLSPGDSTFFDAPIKPPVGTALSSQSAVTITARSINDSLEFSNFQFSSTVVLQRGDLTFDGKIDLSDLSYMVAYLTAGGLPPKPVMEAGNFSCSGIVDLADLSALVSYLTGNSGPCACNPF</sequence>
<feature type="signal peptide" evidence="1">
    <location>
        <begin position="1"/>
        <end position="28"/>
    </location>
</feature>
<proteinExistence type="predicted"/>
<gene>
    <name evidence="2" type="ORF">C3F09_00380</name>
</gene>
<dbReference type="AlphaFoldDB" id="A0A855X4X1"/>
<reference evidence="2 3" key="1">
    <citation type="journal article" date="2018" name="ISME J.">
        <title>A methanotrophic archaeon couples anaerobic oxidation of methane to Fe(III) reduction.</title>
        <authorList>
            <person name="Cai C."/>
            <person name="Leu A.O."/>
            <person name="Xie G.J."/>
            <person name="Guo J."/>
            <person name="Feng Y."/>
            <person name="Zhao J.X."/>
            <person name="Tyson G.W."/>
            <person name="Yuan Z."/>
            <person name="Hu S."/>
        </authorList>
    </citation>
    <scope>NUCLEOTIDE SEQUENCE [LARGE SCALE GENOMIC DNA]</scope>
    <source>
        <strain evidence="2">FeB_12</strain>
    </source>
</reference>